<dbReference type="Gene3D" id="3.40.50.80">
    <property type="entry name" value="Nucleotide-binding domain of ferredoxin-NADP reductase (FNR) module"/>
    <property type="match status" value="1"/>
</dbReference>
<keyword evidence="11" id="KW-0411">Iron-sulfur</keyword>
<dbReference type="InterPro" id="IPR039261">
    <property type="entry name" value="FNR_nucleotide-bd"/>
</dbReference>
<dbReference type="Pfam" id="PF00175">
    <property type="entry name" value="NAD_binding_1"/>
    <property type="match status" value="1"/>
</dbReference>
<feature type="transmembrane region" description="Helical" evidence="13">
    <location>
        <begin position="74"/>
        <end position="91"/>
    </location>
</feature>
<dbReference type="Pfam" id="PF01794">
    <property type="entry name" value="Ferric_reduct"/>
    <property type="match status" value="1"/>
</dbReference>
<dbReference type="GO" id="GO:0050660">
    <property type="term" value="F:flavin adenine dinucleotide binding"/>
    <property type="evidence" value="ECO:0007669"/>
    <property type="project" value="TreeGrafter"/>
</dbReference>
<dbReference type="GO" id="GO:0051537">
    <property type="term" value="F:2 iron, 2 sulfur cluster binding"/>
    <property type="evidence" value="ECO:0007669"/>
    <property type="project" value="UniProtKB-KW"/>
</dbReference>
<evidence type="ECO:0000313" key="16">
    <source>
        <dbReference type="Proteomes" id="UP000053235"/>
    </source>
</evidence>
<dbReference type="PROSITE" id="PS51384">
    <property type="entry name" value="FAD_FR"/>
    <property type="match status" value="1"/>
</dbReference>
<evidence type="ECO:0000256" key="10">
    <source>
        <dbReference type="ARBA" id="ARBA00023004"/>
    </source>
</evidence>
<evidence type="ECO:0000256" key="4">
    <source>
        <dbReference type="ARBA" id="ARBA00022692"/>
    </source>
</evidence>
<dbReference type="Gene3D" id="2.40.30.10">
    <property type="entry name" value="Translation factors"/>
    <property type="match status" value="1"/>
</dbReference>
<dbReference type="SUPFAM" id="SSF63380">
    <property type="entry name" value="Riboflavin synthase domain-like"/>
    <property type="match status" value="1"/>
</dbReference>
<keyword evidence="4 13" id="KW-0812">Transmembrane</keyword>
<reference evidence="16" key="1">
    <citation type="submission" date="2015-07" db="EMBL/GenBank/DDBJ databases">
        <authorList>
            <person name="Rodrigo-Torres Lidia"/>
            <person name="Arahal R.David."/>
        </authorList>
    </citation>
    <scope>NUCLEOTIDE SEQUENCE [LARGE SCALE GENOMIC DNA]</scope>
    <source>
        <strain evidence="16">CECT 5112</strain>
    </source>
</reference>
<dbReference type="AlphaFoldDB" id="A0A0M6ZMR6"/>
<evidence type="ECO:0000259" key="14">
    <source>
        <dbReference type="PROSITE" id="PS51384"/>
    </source>
</evidence>
<keyword evidence="6" id="KW-0479">Metal-binding</keyword>
<keyword evidence="8 13" id="KW-1133">Transmembrane helix</keyword>
<evidence type="ECO:0000256" key="9">
    <source>
        <dbReference type="ARBA" id="ARBA00023002"/>
    </source>
</evidence>
<dbReference type="STRING" id="388408.LAX5112_00018"/>
<dbReference type="InterPro" id="IPR017927">
    <property type="entry name" value="FAD-bd_FR_type"/>
</dbReference>
<evidence type="ECO:0000313" key="15">
    <source>
        <dbReference type="EMBL" id="CTQ63647.1"/>
    </source>
</evidence>
<dbReference type="Proteomes" id="UP000053235">
    <property type="component" value="Unassembled WGS sequence"/>
</dbReference>
<evidence type="ECO:0000256" key="13">
    <source>
        <dbReference type="SAM" id="Phobius"/>
    </source>
</evidence>
<gene>
    <name evidence="15" type="primary">benC_1</name>
    <name evidence="15" type="ORF">LAX5112_00018</name>
</gene>
<feature type="domain" description="FAD-binding FR-type" evidence="14">
    <location>
        <begin position="190"/>
        <end position="289"/>
    </location>
</feature>
<dbReference type="InterPro" id="IPR001433">
    <property type="entry name" value="OxRdtase_FAD/NAD-bd"/>
</dbReference>
<evidence type="ECO:0000256" key="2">
    <source>
        <dbReference type="ARBA" id="ARBA00004141"/>
    </source>
</evidence>
<dbReference type="InterPro" id="IPR050415">
    <property type="entry name" value="MRET"/>
</dbReference>
<dbReference type="GO" id="GO:0051213">
    <property type="term" value="F:dioxygenase activity"/>
    <property type="evidence" value="ECO:0007669"/>
    <property type="project" value="UniProtKB-KW"/>
</dbReference>
<dbReference type="EMBL" id="CXWD01000001">
    <property type="protein sequence ID" value="CTQ63647.1"/>
    <property type="molecule type" value="Genomic_DNA"/>
</dbReference>
<proteinExistence type="predicted"/>
<keyword evidence="3" id="KW-0285">Flavoprotein</keyword>
<keyword evidence="16" id="KW-1185">Reference proteome</keyword>
<feature type="transmembrane region" description="Helical" evidence="13">
    <location>
        <begin position="111"/>
        <end position="132"/>
    </location>
</feature>
<protein>
    <submittedName>
        <fullName evidence="15">Benzoate 1,2-dioxygenase electron transfer component</fullName>
    </submittedName>
</protein>
<keyword evidence="9" id="KW-0560">Oxidoreductase</keyword>
<evidence type="ECO:0000256" key="3">
    <source>
        <dbReference type="ARBA" id="ARBA00022630"/>
    </source>
</evidence>
<dbReference type="SUPFAM" id="SSF52343">
    <property type="entry name" value="Ferredoxin reductase-like, C-terminal NADP-linked domain"/>
    <property type="match status" value="1"/>
</dbReference>
<dbReference type="RefSeq" id="WP_055670083.1">
    <property type="nucleotide sequence ID" value="NZ_CXWD01000001.1"/>
</dbReference>
<dbReference type="PRINTS" id="PR00409">
    <property type="entry name" value="PHDIOXRDTASE"/>
</dbReference>
<evidence type="ECO:0000256" key="8">
    <source>
        <dbReference type="ARBA" id="ARBA00022989"/>
    </source>
</evidence>
<dbReference type="InterPro" id="IPR013130">
    <property type="entry name" value="Fe3_Rdtase_TM_dom"/>
</dbReference>
<evidence type="ECO:0000256" key="1">
    <source>
        <dbReference type="ARBA" id="ARBA00001974"/>
    </source>
</evidence>
<keyword evidence="15" id="KW-0223">Dioxygenase</keyword>
<evidence type="ECO:0000256" key="5">
    <source>
        <dbReference type="ARBA" id="ARBA00022714"/>
    </source>
</evidence>
<dbReference type="Pfam" id="PF08022">
    <property type="entry name" value="FAD_binding_8"/>
    <property type="match status" value="1"/>
</dbReference>
<accession>A0A0M6ZMR6</accession>
<sequence length="447" mass="49382">MRPLGLALIALAVLIPVYWFAPIASERDPVALFSQYLGAAALILMGINQFVATRAPGLEIVFGPLDRIYVLHKWLGVIALIAMGLHDIIDADMNGLRGGVLSGIAEDIGEISLYGLMILILASVITFIPYHLWKWSHRIIGVFFFLGAFHFFFIAKPFSNFDPLGLYASAFCILGIVSYIWMSVVRPMAPRGHRYEVDLVRRVGGLTELVLLPKGGGMRHKPGQFAFLSIDGGGLGEEHPFTLSGAPTDDRVLRFSIKDLGDYTDRLQRMVQPGMDAIVSGPFGHFSMPSGRDPQVWVGAGVGITPFLAFAESLKDRETGPVKLYYCVRERDDIPYAVELERLAEEVATLELIIVNSAEGIRLTSDRIVSDLGGDVANAHVFFCGPVPMRKALKSGLLLKGLKASRFRFEEFEMRTGIGLQALAVWLWDRGKYEVVKRVSRQTEPAE</sequence>
<dbReference type="PANTHER" id="PTHR47354">
    <property type="entry name" value="NADH OXIDOREDUCTASE HCR"/>
    <property type="match status" value="1"/>
</dbReference>
<evidence type="ECO:0000256" key="12">
    <source>
        <dbReference type="ARBA" id="ARBA00023136"/>
    </source>
</evidence>
<dbReference type="OrthoDB" id="9792185at2"/>
<keyword evidence="5" id="KW-0001">2Fe-2S</keyword>
<dbReference type="GO" id="GO:0016020">
    <property type="term" value="C:membrane"/>
    <property type="evidence" value="ECO:0007669"/>
    <property type="project" value="UniProtKB-SubCell"/>
</dbReference>
<dbReference type="InterPro" id="IPR017938">
    <property type="entry name" value="Riboflavin_synthase-like_b-brl"/>
</dbReference>
<keyword evidence="12 13" id="KW-0472">Membrane</keyword>
<name>A0A0M6ZMR6_9HYPH</name>
<feature type="transmembrane region" description="Helical" evidence="13">
    <location>
        <begin position="35"/>
        <end position="53"/>
    </location>
</feature>
<evidence type="ECO:0000256" key="11">
    <source>
        <dbReference type="ARBA" id="ARBA00023014"/>
    </source>
</evidence>
<evidence type="ECO:0000256" key="6">
    <source>
        <dbReference type="ARBA" id="ARBA00022723"/>
    </source>
</evidence>
<feature type="transmembrane region" description="Helical" evidence="13">
    <location>
        <begin position="164"/>
        <end position="185"/>
    </location>
</feature>
<keyword evidence="10" id="KW-0408">Iron</keyword>
<dbReference type="InterPro" id="IPR013112">
    <property type="entry name" value="FAD-bd_8"/>
</dbReference>
<dbReference type="CDD" id="cd06198">
    <property type="entry name" value="FNR_like_3"/>
    <property type="match status" value="1"/>
</dbReference>
<evidence type="ECO:0000256" key="7">
    <source>
        <dbReference type="ARBA" id="ARBA00022827"/>
    </source>
</evidence>
<feature type="transmembrane region" description="Helical" evidence="13">
    <location>
        <begin position="139"/>
        <end position="158"/>
    </location>
</feature>
<dbReference type="PANTHER" id="PTHR47354:SF8">
    <property type="entry name" value="1,2-PHENYLACETYL-COA EPOXIDASE, SUBUNIT E"/>
    <property type="match status" value="1"/>
</dbReference>
<comment type="cofactor">
    <cofactor evidence="1">
        <name>FAD</name>
        <dbReference type="ChEBI" id="CHEBI:57692"/>
    </cofactor>
</comment>
<dbReference type="GO" id="GO:0046872">
    <property type="term" value="F:metal ion binding"/>
    <property type="evidence" value="ECO:0007669"/>
    <property type="project" value="UniProtKB-KW"/>
</dbReference>
<comment type="subcellular location">
    <subcellularLocation>
        <location evidence="2">Membrane</location>
        <topology evidence="2">Multi-pass membrane protein</topology>
    </subcellularLocation>
</comment>
<organism evidence="15 16">
    <name type="scientific">Roseibium alexandrii</name>
    <dbReference type="NCBI Taxonomy" id="388408"/>
    <lineage>
        <taxon>Bacteria</taxon>
        <taxon>Pseudomonadati</taxon>
        <taxon>Pseudomonadota</taxon>
        <taxon>Alphaproteobacteria</taxon>
        <taxon>Hyphomicrobiales</taxon>
        <taxon>Stappiaceae</taxon>
        <taxon>Roseibium</taxon>
    </lineage>
</organism>
<keyword evidence="7" id="KW-0274">FAD</keyword>